<dbReference type="EMBL" id="AP021876">
    <property type="protein sequence ID" value="BBO84468.1"/>
    <property type="molecule type" value="Genomic_DNA"/>
</dbReference>
<evidence type="ECO:0000313" key="3">
    <source>
        <dbReference type="Proteomes" id="UP000425960"/>
    </source>
</evidence>
<evidence type="ECO:0008006" key="4">
    <source>
        <dbReference type="Google" id="ProtNLM"/>
    </source>
</evidence>
<evidence type="ECO:0000313" key="2">
    <source>
        <dbReference type="EMBL" id="BBO84468.1"/>
    </source>
</evidence>
<reference evidence="2 3" key="1">
    <citation type="submission" date="2019-11" db="EMBL/GenBank/DDBJ databases">
        <title>Comparative genomics of hydrocarbon-degrading Desulfosarcina strains.</title>
        <authorList>
            <person name="Watanabe M."/>
            <person name="Kojima H."/>
            <person name="Fukui M."/>
        </authorList>
    </citation>
    <scope>NUCLEOTIDE SEQUENCE [LARGE SCALE GENOMIC DNA]</scope>
    <source>
        <strain evidence="2 3">28bB2T</strain>
    </source>
</reference>
<evidence type="ECO:0000313" key="1">
    <source>
        <dbReference type="EMBL" id="BBO80162.1"/>
    </source>
</evidence>
<sequence>MTVLATFNCDALTGGTSRALDAIPTATPIDGYQVVDGCRAFVEIGGVLKPFVFDSSQTDATQTTVFPNIIRPLDYSSAGVWVEQFTGAPGVNILINGAPDVWQHGTSGFVAGDVAADMWQILGSGTTASQLIANAIPGKGRNAKTLRMTNASAAAGYLYQRISSEKSKKLVDKYVTASFWTSNYGDTSSGMEINMLYPTSGIADGWSSYTSVGSQTIWLDGSAPASGWAFCTATFGPLPESVKYGLGYRIGRVGSTSHDTLFAFLKLEPGKIYTPFEFIDPDAVLSECQRYYFKIDDVVVSNSDSVRLANNIIWPVTMRAAPTITVSNVSGGSGVAFGYATIHGCYQTIPNSSAARCTLEASAELF</sequence>
<dbReference type="KEGG" id="dov:DSCO28_50340"/>
<organism evidence="2 3">
    <name type="scientific">Desulfosarcina ovata subsp. sediminis</name>
    <dbReference type="NCBI Taxonomy" id="885957"/>
    <lineage>
        <taxon>Bacteria</taxon>
        <taxon>Pseudomonadati</taxon>
        <taxon>Thermodesulfobacteriota</taxon>
        <taxon>Desulfobacteria</taxon>
        <taxon>Desulfobacterales</taxon>
        <taxon>Desulfosarcinaceae</taxon>
        <taxon>Desulfosarcina</taxon>
    </lineage>
</organism>
<dbReference type="Proteomes" id="UP000425960">
    <property type="component" value="Chromosome"/>
</dbReference>
<gene>
    <name evidence="1" type="ORF">DSCO28_07280</name>
    <name evidence="2" type="ORF">DSCO28_50340</name>
</gene>
<dbReference type="KEGG" id="dov:DSCO28_07280"/>
<dbReference type="RefSeq" id="WP_155321183.1">
    <property type="nucleotide sequence ID" value="NZ_AP021876.1"/>
</dbReference>
<dbReference type="AlphaFoldDB" id="A0A5K7ZW71"/>
<dbReference type="EMBL" id="AP021876">
    <property type="protein sequence ID" value="BBO80162.1"/>
    <property type="molecule type" value="Genomic_DNA"/>
</dbReference>
<name>A0A5K7ZW71_9BACT</name>
<protein>
    <recommendedName>
        <fullName evidence="4">Tail fiber protein</fullName>
    </recommendedName>
</protein>
<accession>A0A5K7ZW71</accession>
<proteinExistence type="predicted"/>